<proteinExistence type="predicted"/>
<protein>
    <submittedName>
        <fullName evidence="1">PIG-L family deacetylase</fullName>
        <ecNumber evidence="1">3.5.1.-</ecNumber>
    </submittedName>
</protein>
<dbReference type="EC" id="3.5.1.-" evidence="1"/>
<dbReference type="GO" id="GO:0016787">
    <property type="term" value="F:hydrolase activity"/>
    <property type="evidence" value="ECO:0007669"/>
    <property type="project" value="UniProtKB-KW"/>
</dbReference>
<dbReference type="Pfam" id="PF02585">
    <property type="entry name" value="PIG-L"/>
    <property type="match status" value="1"/>
</dbReference>
<gene>
    <name evidence="1" type="ORF">QQ008_20495</name>
</gene>
<dbReference type="InterPro" id="IPR003737">
    <property type="entry name" value="GlcNAc_PI_deacetylase-related"/>
</dbReference>
<dbReference type="SUPFAM" id="SSF102588">
    <property type="entry name" value="LmbE-like"/>
    <property type="match status" value="1"/>
</dbReference>
<organism evidence="1 2">
    <name type="scientific">Splendidivirga corallicola</name>
    <dbReference type="NCBI Taxonomy" id="3051826"/>
    <lineage>
        <taxon>Bacteria</taxon>
        <taxon>Pseudomonadati</taxon>
        <taxon>Bacteroidota</taxon>
        <taxon>Cytophagia</taxon>
        <taxon>Cytophagales</taxon>
        <taxon>Splendidivirgaceae</taxon>
        <taxon>Splendidivirga</taxon>
    </lineage>
</organism>
<keyword evidence="2" id="KW-1185">Reference proteome</keyword>
<dbReference type="InterPro" id="IPR029062">
    <property type="entry name" value="Class_I_gatase-like"/>
</dbReference>
<name>A0ABT8KSP6_9BACT</name>
<evidence type="ECO:0000313" key="1">
    <source>
        <dbReference type="EMBL" id="MDN5203782.1"/>
    </source>
</evidence>
<reference evidence="1" key="1">
    <citation type="submission" date="2023-06" db="EMBL/GenBank/DDBJ databases">
        <title>Genomic of Parafulvivirga corallium.</title>
        <authorList>
            <person name="Wang G."/>
        </authorList>
    </citation>
    <scope>NUCLEOTIDE SEQUENCE</scope>
    <source>
        <strain evidence="1">BMA10</strain>
    </source>
</reference>
<keyword evidence="1" id="KW-0378">Hydrolase</keyword>
<dbReference type="Proteomes" id="UP001172082">
    <property type="component" value="Unassembled WGS sequence"/>
</dbReference>
<dbReference type="PANTHER" id="PTHR12993">
    <property type="entry name" value="N-ACETYLGLUCOSAMINYL-PHOSPHATIDYLINOSITOL DE-N-ACETYLASE-RELATED"/>
    <property type="match status" value="1"/>
</dbReference>
<dbReference type="SUPFAM" id="SSF52317">
    <property type="entry name" value="Class I glutamine amidotransferase-like"/>
    <property type="match status" value="1"/>
</dbReference>
<comment type="caution">
    <text evidence="1">The sequence shown here is derived from an EMBL/GenBank/DDBJ whole genome shotgun (WGS) entry which is preliminary data.</text>
</comment>
<accession>A0ABT8KSP6</accession>
<dbReference type="RefSeq" id="WP_346753805.1">
    <property type="nucleotide sequence ID" value="NZ_JAUJEA010000008.1"/>
</dbReference>
<dbReference type="EMBL" id="JAUJEA010000008">
    <property type="protein sequence ID" value="MDN5203782.1"/>
    <property type="molecule type" value="Genomic_DNA"/>
</dbReference>
<dbReference type="Gene3D" id="3.40.50.10320">
    <property type="entry name" value="LmbE-like"/>
    <property type="match status" value="1"/>
</dbReference>
<dbReference type="PANTHER" id="PTHR12993:SF26">
    <property type="entry name" value="1D-MYO-INOSITOL 2-ACETAMIDO-2-DEOXY-ALPHA-D-GLUCOPYRANOSIDE DEACETYLASE"/>
    <property type="match status" value="1"/>
</dbReference>
<evidence type="ECO:0000313" key="2">
    <source>
        <dbReference type="Proteomes" id="UP001172082"/>
    </source>
</evidence>
<dbReference type="InterPro" id="IPR024078">
    <property type="entry name" value="LmbE-like_dom_sf"/>
</dbReference>
<sequence length="834" mass="94430">MQNSTKSLSLVFILYFILFTTQSIQAQKPKRYSAADIQLELKKLNVLGSALYVAAHPDDENTRLIAYLSNEKLINTAYLSMTRGDGGQNLIGPEIREQLGVIRTQELLQARRLDGGKQFFTRANDFGYSKSPEETLRIWDRDKVLADAVWVIRKFRPDVIITRFPTNGGGGHGHHTASAIIAKEAFDLAGDKNAFPEQLKYVDVWKPKRLYLNTGRWWNRSINKDSEGVVIEDVGAYNELLGKSYTEIAAESRSMHKSQGFGSTGRRGESIEFLEYRKGDKAEKNIFEGIDLSWSRVKGSNKVGKLIEQANQQFDPSNPSEIVPTLMEAYKALQVIQDKYWRSQKAEDIKKVIKACLGLYMEGKASDYYVAPGDEIKIDFEAINRSDVKVVLKSVKLNELDSMINKNLINNEVLNFKSTISLDKNVSYSQPYWLRKVGTMGLFNVEDQQLIGLPENRPVLNASFEVEINGTTISFGAPIIYKWNDPVNGELYRPLEVIPPASVAIKEKVIIFPDNESKNVEVLVKSGWNNLQGKVTLSLPEGWRTDPVDQKFNFKAKGEEKSFSFKVYPPEKQSVGSLKGIIEINGKTYDQELKIIAYDHFPTQTLLPKSESKIVKLDIQKRGSLVGYIMGAGDQVPESLEQIGYKVEILQTEDFSTDNLKRFDAIILGIRAYNTVQRLKFAQNDLLSYVKGGGNLIVQYNTSFRLVTNEYSPYPLKISRDRVTQEDAPVTFLAKEHEVLNQPNKITKKDFELWVQERGLYFPNEWGKEFTPILSWNDLNEDPKNGGLLVSKYGEGHFIYTGISFFRQLPAGVPGAYRLFTNLISIGLEENVIK</sequence>